<dbReference type="Proteomes" id="UP001142462">
    <property type="component" value="Unassembled WGS sequence"/>
</dbReference>
<reference evidence="10" key="2">
    <citation type="submission" date="2023-01" db="EMBL/GenBank/DDBJ databases">
        <authorList>
            <person name="Sun Q."/>
            <person name="Evtushenko L."/>
        </authorList>
    </citation>
    <scope>NUCLEOTIDE SEQUENCE</scope>
    <source>
        <strain evidence="10">VKM Ac-1020</strain>
    </source>
</reference>
<dbReference type="AlphaFoldDB" id="A0A9W6H1B7"/>
<keyword evidence="4 9" id="KW-1003">Cell membrane</keyword>
<feature type="transmembrane region" description="Helical" evidence="9">
    <location>
        <begin position="221"/>
        <end position="241"/>
    </location>
</feature>
<evidence type="ECO:0000256" key="7">
    <source>
        <dbReference type="ARBA" id="ARBA00022989"/>
    </source>
</evidence>
<evidence type="ECO:0000256" key="9">
    <source>
        <dbReference type="RuleBase" id="RU363064"/>
    </source>
</evidence>
<feature type="transmembrane region" description="Helical" evidence="9">
    <location>
        <begin position="15"/>
        <end position="33"/>
    </location>
</feature>
<keyword evidence="7 9" id="KW-1133">Transmembrane helix</keyword>
<keyword evidence="11" id="KW-1185">Reference proteome</keyword>
<evidence type="ECO:0000256" key="6">
    <source>
        <dbReference type="ARBA" id="ARBA00022847"/>
    </source>
</evidence>
<name>A0A9W6H1B7_9MICO</name>
<dbReference type="PANTHER" id="PTHR30330">
    <property type="entry name" value="AGSS FAMILY TRANSPORTER, SODIUM-ALANINE"/>
    <property type="match status" value="1"/>
</dbReference>
<evidence type="ECO:0000256" key="5">
    <source>
        <dbReference type="ARBA" id="ARBA00022692"/>
    </source>
</evidence>
<feature type="transmembrane region" description="Helical" evidence="9">
    <location>
        <begin position="398"/>
        <end position="418"/>
    </location>
</feature>
<dbReference type="GO" id="GO:0005283">
    <property type="term" value="F:amino acid:sodium symporter activity"/>
    <property type="evidence" value="ECO:0007669"/>
    <property type="project" value="InterPro"/>
</dbReference>
<evidence type="ECO:0000256" key="4">
    <source>
        <dbReference type="ARBA" id="ARBA00022475"/>
    </source>
</evidence>
<dbReference type="InterPro" id="IPR001463">
    <property type="entry name" value="Na/Ala_symport"/>
</dbReference>
<dbReference type="EMBL" id="BSEJ01000002">
    <property type="protein sequence ID" value="GLJ60468.1"/>
    <property type="molecule type" value="Genomic_DNA"/>
</dbReference>
<keyword evidence="5 9" id="KW-0812">Transmembrane</keyword>
<evidence type="ECO:0000313" key="11">
    <source>
        <dbReference type="Proteomes" id="UP001142462"/>
    </source>
</evidence>
<dbReference type="GO" id="GO:0005886">
    <property type="term" value="C:plasma membrane"/>
    <property type="evidence" value="ECO:0007669"/>
    <property type="project" value="UniProtKB-SubCell"/>
</dbReference>
<evidence type="ECO:0000313" key="10">
    <source>
        <dbReference type="EMBL" id="GLJ60468.1"/>
    </source>
</evidence>
<feature type="transmembrane region" description="Helical" evidence="9">
    <location>
        <begin position="190"/>
        <end position="209"/>
    </location>
</feature>
<dbReference type="Pfam" id="PF01235">
    <property type="entry name" value="Na_Ala_symp"/>
    <property type="match status" value="1"/>
</dbReference>
<feature type="transmembrane region" description="Helical" evidence="9">
    <location>
        <begin position="311"/>
        <end position="332"/>
    </location>
</feature>
<sequence>MEDLEALIASVGDQFWTWIVLPIVALLGVYITVRSGAVQIRMLPEMIRTLADKTPLDDDGRPQSVSSFQAFTISAASRVGTGNIAGVATAIAVGGPGAVFWMWLMATIGAASAFAESTLAQLFKVRDKDGFRGGPAYYMAKGLRARWMGVAFAVILIFCFPFAFSALQANTIALTMSSAITQLSGVEGTWLLWVVGILTAALTGVIVFGGVRRIASVTQGLVPVMALAYLLLGLAVVIVHIDQLPAAFASIFTQAFGFNQILGATLGQIILTGVKRGMFSNEAGLGSAPNAGAAAAVTHPAKQGFVQSLGVYFDTMIVCSITAFTVLVAVPIEKGGMSGIELTEHALTSSLGGWATIALAVVVFMLAFSSIIGNYYYGEASMEFISTKPAVLTTFRALVVLAVLAGSVAAASFVWTLADAIMGVMAVINLVAVALLSGLVFRLLKDYSQQRRAGADPVFTRDLMPDVQGIECWENAESVTGPIRVVGRRR</sequence>
<feature type="transmembrane region" description="Helical" evidence="9">
    <location>
        <begin position="247"/>
        <end position="271"/>
    </location>
</feature>
<accession>A0A9W6H1B7</accession>
<keyword evidence="3 9" id="KW-0813">Transport</keyword>
<comment type="subcellular location">
    <subcellularLocation>
        <location evidence="1 9">Cell membrane</location>
        <topology evidence="1 9">Multi-pass membrane protein</topology>
    </subcellularLocation>
</comment>
<evidence type="ECO:0000256" key="3">
    <source>
        <dbReference type="ARBA" id="ARBA00022448"/>
    </source>
</evidence>
<dbReference type="PIRSF" id="PIRSF006060">
    <property type="entry name" value="AA_transporter"/>
    <property type="match status" value="1"/>
</dbReference>
<dbReference type="RefSeq" id="WP_271172202.1">
    <property type="nucleotide sequence ID" value="NZ_BSEJ01000002.1"/>
</dbReference>
<feature type="transmembrane region" description="Helical" evidence="9">
    <location>
        <begin position="424"/>
        <end position="444"/>
    </location>
</feature>
<comment type="caution">
    <text evidence="10">The sequence shown here is derived from an EMBL/GenBank/DDBJ whole genome shotgun (WGS) entry which is preliminary data.</text>
</comment>
<dbReference type="NCBIfam" id="TIGR00835">
    <property type="entry name" value="agcS"/>
    <property type="match status" value="1"/>
</dbReference>
<feature type="transmembrane region" description="Helical" evidence="9">
    <location>
        <begin position="352"/>
        <end position="377"/>
    </location>
</feature>
<organism evidence="10 11">
    <name type="scientific">Microbacterium barkeri</name>
    <dbReference type="NCBI Taxonomy" id="33917"/>
    <lineage>
        <taxon>Bacteria</taxon>
        <taxon>Bacillati</taxon>
        <taxon>Actinomycetota</taxon>
        <taxon>Actinomycetes</taxon>
        <taxon>Micrococcales</taxon>
        <taxon>Microbacteriaceae</taxon>
        <taxon>Microbacterium</taxon>
    </lineage>
</organism>
<comment type="similarity">
    <text evidence="2 9">Belongs to the alanine or glycine:cation symporter (AGCS) (TC 2.A.25) family.</text>
</comment>
<feature type="transmembrane region" description="Helical" evidence="9">
    <location>
        <begin position="147"/>
        <end position="170"/>
    </location>
</feature>
<gene>
    <name evidence="10" type="ORF">GCM10017576_05970</name>
</gene>
<evidence type="ECO:0000256" key="2">
    <source>
        <dbReference type="ARBA" id="ARBA00009261"/>
    </source>
</evidence>
<dbReference type="FunFam" id="1.20.1740.10:FF:000004">
    <property type="entry name" value="Sodium:alanine symporter family protein"/>
    <property type="match status" value="1"/>
</dbReference>
<evidence type="ECO:0000256" key="1">
    <source>
        <dbReference type="ARBA" id="ARBA00004651"/>
    </source>
</evidence>
<dbReference type="Gene3D" id="1.20.1740.10">
    <property type="entry name" value="Amino acid/polyamine transporter I"/>
    <property type="match status" value="1"/>
</dbReference>
<protein>
    <submittedName>
        <fullName evidence="10">Amino acid carrier protein</fullName>
    </submittedName>
</protein>
<reference evidence="10" key="1">
    <citation type="journal article" date="2014" name="Int. J. Syst. Evol. Microbiol.">
        <title>Complete genome sequence of Corynebacterium casei LMG S-19264T (=DSM 44701T), isolated from a smear-ripened cheese.</title>
        <authorList>
            <consortium name="US DOE Joint Genome Institute (JGI-PGF)"/>
            <person name="Walter F."/>
            <person name="Albersmeier A."/>
            <person name="Kalinowski J."/>
            <person name="Ruckert C."/>
        </authorList>
    </citation>
    <scope>NUCLEOTIDE SEQUENCE</scope>
    <source>
        <strain evidence="10">VKM Ac-1020</strain>
    </source>
</reference>
<keyword evidence="8 9" id="KW-0472">Membrane</keyword>
<proteinExistence type="inferred from homology"/>
<dbReference type="PANTHER" id="PTHR30330:SF1">
    <property type="entry name" value="AMINO-ACID CARRIER PROTEIN ALST"/>
    <property type="match status" value="1"/>
</dbReference>
<keyword evidence="6 9" id="KW-0769">Symport</keyword>
<dbReference type="PRINTS" id="PR00175">
    <property type="entry name" value="NAALASMPORT"/>
</dbReference>
<evidence type="ECO:0000256" key="8">
    <source>
        <dbReference type="ARBA" id="ARBA00023136"/>
    </source>
</evidence>